<keyword evidence="2" id="KW-1185">Reference proteome</keyword>
<dbReference type="Proteomes" id="UP000826661">
    <property type="component" value="Chromosome IV"/>
</dbReference>
<name>A0A8G0LEL1_9HYPO</name>
<reference evidence="1 2" key="1">
    <citation type="journal article" date="2021" name="BMC Genomics">
        <title>Telomere-to-telomere genome assembly of asparaginase-producing Trichoderma simmonsii.</title>
        <authorList>
            <person name="Chung D."/>
            <person name="Kwon Y.M."/>
            <person name="Yang Y."/>
        </authorList>
    </citation>
    <scope>NUCLEOTIDE SEQUENCE [LARGE SCALE GENOMIC DNA]</scope>
    <source>
        <strain evidence="1 2">GH-Sj1</strain>
    </source>
</reference>
<organism evidence="1 2">
    <name type="scientific">Trichoderma simmonsii</name>
    <dbReference type="NCBI Taxonomy" id="1491479"/>
    <lineage>
        <taxon>Eukaryota</taxon>
        <taxon>Fungi</taxon>
        <taxon>Dikarya</taxon>
        <taxon>Ascomycota</taxon>
        <taxon>Pezizomycotina</taxon>
        <taxon>Sordariomycetes</taxon>
        <taxon>Hypocreomycetidae</taxon>
        <taxon>Hypocreales</taxon>
        <taxon>Hypocreaceae</taxon>
        <taxon>Trichoderma</taxon>
    </lineage>
</organism>
<dbReference type="EMBL" id="CP075867">
    <property type="protein sequence ID" value="QYT00927.1"/>
    <property type="molecule type" value="Genomic_DNA"/>
</dbReference>
<sequence>MTALWVAGDSSGGVRGFLQALGVRLAYHRPDPCQSCATQISPVGPLLPGPRPYEACLTEEDTGNAVAVDDPFVVVLALTYSFSRSDMIRLPGVVQLGLHVLSPSLPIGP</sequence>
<evidence type="ECO:0000313" key="1">
    <source>
        <dbReference type="EMBL" id="QYT00927.1"/>
    </source>
</evidence>
<protein>
    <submittedName>
        <fullName evidence="1">Uncharacterized protein</fullName>
    </submittedName>
</protein>
<gene>
    <name evidence="1" type="ORF">H0G86_007990</name>
</gene>
<evidence type="ECO:0000313" key="2">
    <source>
        <dbReference type="Proteomes" id="UP000826661"/>
    </source>
</evidence>
<dbReference type="AlphaFoldDB" id="A0A8G0LEL1"/>
<accession>A0A8G0LEL1</accession>
<proteinExistence type="predicted"/>